<comment type="function">
    <text evidence="1">Forms oxaloacetate, a four-carbon dicarboxylic acid source for the tricarboxylic acid cycle.</text>
</comment>
<reference evidence="4" key="1">
    <citation type="submission" date="2017-08" db="EMBL/GenBank/DDBJ databases">
        <title>A dynamic microbial community with high functional redundancy inhabits the cold, oxic subseafloor aquifer.</title>
        <authorList>
            <person name="Tully B.J."/>
            <person name="Wheat C.G."/>
            <person name="Glazer B.T."/>
            <person name="Huber J.A."/>
        </authorList>
    </citation>
    <scope>NUCLEOTIDE SEQUENCE [LARGE SCALE GENOMIC DNA]</scope>
</reference>
<protein>
    <recommendedName>
        <fullName evidence="2">Phosphoenolpyruvate carboxylase</fullName>
    </recommendedName>
</protein>
<evidence type="ECO:0000256" key="2">
    <source>
        <dbReference type="ARBA" id="ARBA00022419"/>
    </source>
</evidence>
<dbReference type="GO" id="GO:0006099">
    <property type="term" value="P:tricarboxylic acid cycle"/>
    <property type="evidence" value="ECO:0007669"/>
    <property type="project" value="InterPro"/>
</dbReference>
<proteinExistence type="predicted"/>
<dbReference type="EMBL" id="NVUL01000101">
    <property type="protein sequence ID" value="PCI74489.1"/>
    <property type="molecule type" value="Genomic_DNA"/>
</dbReference>
<dbReference type="GO" id="GO:0008964">
    <property type="term" value="F:phosphoenolpyruvate carboxylase activity"/>
    <property type="evidence" value="ECO:0007669"/>
    <property type="project" value="InterPro"/>
</dbReference>
<feature type="non-terminal residue" evidence="3">
    <location>
        <position position="243"/>
    </location>
</feature>
<dbReference type="SUPFAM" id="SSF51621">
    <property type="entry name" value="Phosphoenolpyruvate/pyruvate domain"/>
    <property type="match status" value="1"/>
</dbReference>
<evidence type="ECO:0000313" key="3">
    <source>
        <dbReference type="EMBL" id="PCI74489.1"/>
    </source>
</evidence>
<comment type="caution">
    <text evidence="3">The sequence shown here is derived from an EMBL/GenBank/DDBJ whole genome shotgun (WGS) entry which is preliminary data.</text>
</comment>
<dbReference type="AlphaFoldDB" id="A0A2A4WXA0"/>
<dbReference type="InterPro" id="IPR021135">
    <property type="entry name" value="PEP_COase"/>
</dbReference>
<dbReference type="Proteomes" id="UP000218767">
    <property type="component" value="Unassembled WGS sequence"/>
</dbReference>
<name>A0A2A4WXA0_9GAMM</name>
<evidence type="ECO:0000256" key="1">
    <source>
        <dbReference type="ARBA" id="ARBA00003670"/>
    </source>
</evidence>
<dbReference type="Pfam" id="PF00311">
    <property type="entry name" value="PEPcase"/>
    <property type="match status" value="1"/>
</dbReference>
<gene>
    <name evidence="3" type="ORF">COB20_15020</name>
</gene>
<dbReference type="GO" id="GO:0015977">
    <property type="term" value="P:carbon fixation"/>
    <property type="evidence" value="ECO:0007669"/>
    <property type="project" value="InterPro"/>
</dbReference>
<keyword evidence="3" id="KW-0670">Pyruvate</keyword>
<evidence type="ECO:0000313" key="4">
    <source>
        <dbReference type="Proteomes" id="UP000218767"/>
    </source>
</evidence>
<organism evidence="3 4">
    <name type="scientific">SAR86 cluster bacterium</name>
    <dbReference type="NCBI Taxonomy" id="2030880"/>
    <lineage>
        <taxon>Bacteria</taxon>
        <taxon>Pseudomonadati</taxon>
        <taxon>Pseudomonadota</taxon>
        <taxon>Gammaproteobacteria</taxon>
        <taxon>SAR86 cluster</taxon>
    </lineage>
</organism>
<accession>A0A2A4WXA0</accession>
<dbReference type="InterPro" id="IPR015813">
    <property type="entry name" value="Pyrv/PenolPyrv_kinase-like_dom"/>
</dbReference>
<sequence length="243" mass="27675">MSDSLSNKFEELIGLNYQLYNGLFLTLPLDAVEKTGLLLPLLDAACQQGLNDGKKPDVIIEEFFDLHKPHFTPVDKNNFLFKIIQYVERQVVLVDALEDAAYRKMHQVDKLKILQTVVENVESENLGERFAEILKEFGIRVTLTAHPTQFYPGPVLAIINDLTRAIARNDNSEVRNLLQQLGNTPFSRKTKPSPYDEAVLLSWYLGNIFYPVMGQIIDKFAGRYERAVLENQKLMTIGFWPGG</sequence>